<dbReference type="SUPFAM" id="SSF51735">
    <property type="entry name" value="NAD(P)-binding Rossmann-fold domains"/>
    <property type="match status" value="1"/>
</dbReference>
<dbReference type="Proteomes" id="UP001161017">
    <property type="component" value="Unassembled WGS sequence"/>
</dbReference>
<evidence type="ECO:0000313" key="1">
    <source>
        <dbReference type="EMBL" id="MDI1486627.1"/>
    </source>
</evidence>
<dbReference type="Gene3D" id="3.40.50.720">
    <property type="entry name" value="NAD(P)-binding Rossmann-like Domain"/>
    <property type="match status" value="1"/>
</dbReference>
<comment type="caution">
    <text evidence="1">The sequence shown here is derived from an EMBL/GenBank/DDBJ whole genome shotgun (WGS) entry which is preliminary data.</text>
</comment>
<accession>A0AA43QHH9</accession>
<sequence length="219" mass="23117">MSSPPSIAVIAGVGPGTGASIALRFAKQYPVALLSRTPQNHTDLVEQINKSGGQAIGIPTDVSDRKSVESMVSAVKDKWGNDVNVAAAIFNASGKFARKPFLELEAEDMQSGIDGTIMGAFNFSQCLLPLLLKHEKGEYPATVVFTGATASLKGSARFASFAGPKFALRAMAQSLAREFGPQGVHVAHAVIDGVIDIPRTKGWDMGEGGKISPEAFWEE</sequence>
<reference evidence="1" key="1">
    <citation type="journal article" date="2023" name="Genome Biol. Evol.">
        <title>First Whole Genome Sequence and Flow Cytometry Genome Size Data for the Lichen-Forming Fungus Ramalina farinacea (Ascomycota).</title>
        <authorList>
            <person name="Llewellyn T."/>
            <person name="Mian S."/>
            <person name="Hill R."/>
            <person name="Leitch I.J."/>
            <person name="Gaya E."/>
        </authorList>
    </citation>
    <scope>NUCLEOTIDE SEQUENCE</scope>
    <source>
        <strain evidence="1">LIQ254RAFAR</strain>
    </source>
</reference>
<evidence type="ECO:0008006" key="3">
    <source>
        <dbReference type="Google" id="ProtNLM"/>
    </source>
</evidence>
<proteinExistence type="predicted"/>
<dbReference type="AlphaFoldDB" id="A0AA43QHH9"/>
<organism evidence="1 2">
    <name type="scientific">Ramalina farinacea</name>
    <dbReference type="NCBI Taxonomy" id="258253"/>
    <lineage>
        <taxon>Eukaryota</taxon>
        <taxon>Fungi</taxon>
        <taxon>Dikarya</taxon>
        <taxon>Ascomycota</taxon>
        <taxon>Pezizomycotina</taxon>
        <taxon>Lecanoromycetes</taxon>
        <taxon>OSLEUM clade</taxon>
        <taxon>Lecanoromycetidae</taxon>
        <taxon>Lecanorales</taxon>
        <taxon>Lecanorineae</taxon>
        <taxon>Ramalinaceae</taxon>
        <taxon>Ramalina</taxon>
    </lineage>
</organism>
<protein>
    <recommendedName>
        <fullName evidence="3">NAD(P)-binding protein</fullName>
    </recommendedName>
</protein>
<dbReference type="PANTHER" id="PTHR43431">
    <property type="entry name" value="OXIDOREDUCTASE, SHORT CHAIN DEHYDROGENASE/REDUCTASE FAMILY (AFU_ORTHOLOGUE AFUA_5G14000)"/>
    <property type="match status" value="1"/>
</dbReference>
<dbReference type="InterPro" id="IPR002347">
    <property type="entry name" value="SDR_fam"/>
</dbReference>
<dbReference type="EMBL" id="JAPUFD010000003">
    <property type="protein sequence ID" value="MDI1486627.1"/>
    <property type="molecule type" value="Genomic_DNA"/>
</dbReference>
<dbReference type="Pfam" id="PF00106">
    <property type="entry name" value="adh_short"/>
    <property type="match status" value="1"/>
</dbReference>
<dbReference type="InterPro" id="IPR036291">
    <property type="entry name" value="NAD(P)-bd_dom_sf"/>
</dbReference>
<name>A0AA43QHH9_9LECA</name>
<evidence type="ECO:0000313" key="2">
    <source>
        <dbReference type="Proteomes" id="UP001161017"/>
    </source>
</evidence>
<dbReference type="PANTHER" id="PTHR43431:SF7">
    <property type="entry name" value="OXIDOREDUCTASE, SHORT CHAIN DEHYDROGENASE_REDUCTASE FAMILY (AFU_ORTHOLOGUE AFUA_5G14000)"/>
    <property type="match status" value="1"/>
</dbReference>
<gene>
    <name evidence="1" type="ORF">OHK93_005859</name>
</gene>
<keyword evidence="2" id="KW-1185">Reference proteome</keyword>